<dbReference type="GO" id="GO:0009966">
    <property type="term" value="P:regulation of signal transduction"/>
    <property type="evidence" value="ECO:0007669"/>
    <property type="project" value="UniProtKB-ARBA"/>
</dbReference>
<dbReference type="PROSITE" id="PS50096">
    <property type="entry name" value="IQ"/>
    <property type="match status" value="1"/>
</dbReference>
<evidence type="ECO:0000256" key="5">
    <source>
        <dbReference type="ARBA" id="ARBA00022679"/>
    </source>
</evidence>
<evidence type="ECO:0000256" key="6">
    <source>
        <dbReference type="ARBA" id="ARBA00022786"/>
    </source>
</evidence>
<dbReference type="Proteomes" id="UP000051574">
    <property type="component" value="Unassembled WGS sequence"/>
</dbReference>
<dbReference type="CDD" id="cd00078">
    <property type="entry name" value="HECTc"/>
    <property type="match status" value="1"/>
</dbReference>
<dbReference type="EMBL" id="LJIG01022881">
    <property type="protein sequence ID" value="KRT78249.1"/>
    <property type="molecule type" value="Genomic_DNA"/>
</dbReference>
<evidence type="ECO:0000256" key="8">
    <source>
        <dbReference type="ARBA" id="ARBA00061050"/>
    </source>
</evidence>
<dbReference type="OrthoDB" id="8068875at2759"/>
<evidence type="ECO:0000256" key="1">
    <source>
        <dbReference type="ARBA" id="ARBA00000885"/>
    </source>
</evidence>
<dbReference type="SUPFAM" id="SSF56204">
    <property type="entry name" value="Hect, E3 ligase catalytic domain"/>
    <property type="match status" value="1"/>
</dbReference>
<dbReference type="Pfam" id="PF00632">
    <property type="entry name" value="HECT"/>
    <property type="match status" value="1"/>
</dbReference>
<dbReference type="Gene3D" id="3.30.2410.10">
    <property type="entry name" value="Hect, E3 ligase catalytic domain"/>
    <property type="match status" value="1"/>
</dbReference>
<protein>
    <recommendedName>
        <fullName evidence="10">Ubiquitin-protein ligase E3C</fullName>
        <ecNumber evidence="3">2.3.2.26</ecNumber>
    </recommendedName>
    <alternativeName>
        <fullName evidence="11">HECT-type ubiquitin transferase E3C</fullName>
    </alternativeName>
    <alternativeName>
        <fullName evidence="12">RTA-associated ubiquitin ligase</fullName>
    </alternativeName>
</protein>
<dbReference type="Gene3D" id="3.30.2160.10">
    <property type="entry name" value="Hect, E3 ligase catalytic domain"/>
    <property type="match status" value="1"/>
</dbReference>
<comment type="catalytic activity">
    <reaction evidence="1">
        <text>S-ubiquitinyl-[E2 ubiquitin-conjugating enzyme]-L-cysteine + [acceptor protein]-L-lysine = [E2 ubiquitin-conjugating enzyme]-L-cysteine + N(6)-ubiquitinyl-[acceptor protein]-L-lysine.</text>
        <dbReference type="EC" id="2.3.2.26"/>
    </reaction>
</comment>
<keyword evidence="6 13" id="KW-0833">Ubl conjugation pathway</keyword>
<dbReference type="SMART" id="SM00119">
    <property type="entry name" value="HECTc"/>
    <property type="match status" value="1"/>
</dbReference>
<evidence type="ECO:0000256" key="11">
    <source>
        <dbReference type="ARBA" id="ARBA00077269"/>
    </source>
</evidence>
<evidence type="ECO:0000256" key="12">
    <source>
        <dbReference type="ARBA" id="ARBA00081642"/>
    </source>
</evidence>
<keyword evidence="7" id="KW-0832">Ubl conjugation</keyword>
<comment type="pathway">
    <text evidence="2">Protein modification; protein ubiquitination.</text>
</comment>
<evidence type="ECO:0000256" key="10">
    <source>
        <dbReference type="ARBA" id="ARBA00067506"/>
    </source>
</evidence>
<organism evidence="15 16">
    <name type="scientific">Oryctes borbonicus</name>
    <dbReference type="NCBI Taxonomy" id="1629725"/>
    <lineage>
        <taxon>Eukaryota</taxon>
        <taxon>Metazoa</taxon>
        <taxon>Ecdysozoa</taxon>
        <taxon>Arthropoda</taxon>
        <taxon>Hexapoda</taxon>
        <taxon>Insecta</taxon>
        <taxon>Pterygota</taxon>
        <taxon>Neoptera</taxon>
        <taxon>Endopterygota</taxon>
        <taxon>Coleoptera</taxon>
        <taxon>Polyphaga</taxon>
        <taxon>Scarabaeiformia</taxon>
        <taxon>Scarabaeidae</taxon>
        <taxon>Dynastinae</taxon>
        <taxon>Oryctes</taxon>
    </lineage>
</organism>
<dbReference type="EC" id="2.3.2.26" evidence="3"/>
<feature type="domain" description="HECT" evidence="14">
    <location>
        <begin position="627"/>
        <end position="962"/>
    </location>
</feature>
<dbReference type="GO" id="GO:0006511">
    <property type="term" value="P:ubiquitin-dependent protein catabolic process"/>
    <property type="evidence" value="ECO:0007669"/>
    <property type="project" value="TreeGrafter"/>
</dbReference>
<dbReference type="PANTHER" id="PTHR45700:SF2">
    <property type="entry name" value="UBIQUITIN-PROTEIN LIGASE E3C"/>
    <property type="match status" value="1"/>
</dbReference>
<evidence type="ECO:0000256" key="9">
    <source>
        <dbReference type="ARBA" id="ARBA00063372"/>
    </source>
</evidence>
<evidence type="ECO:0000256" key="3">
    <source>
        <dbReference type="ARBA" id="ARBA00012485"/>
    </source>
</evidence>
<dbReference type="InterPro" id="IPR044611">
    <property type="entry name" value="E3A/B/C-like"/>
</dbReference>
<dbReference type="FunFam" id="3.90.1750.10:FF:000014">
    <property type="entry name" value="Putative Ubiquitin-protein ligase E3C"/>
    <property type="match status" value="1"/>
</dbReference>
<evidence type="ECO:0000256" key="13">
    <source>
        <dbReference type="PROSITE-ProRule" id="PRU00104"/>
    </source>
</evidence>
<evidence type="ECO:0000256" key="4">
    <source>
        <dbReference type="ARBA" id="ARBA00022499"/>
    </source>
</evidence>
<evidence type="ECO:0000259" key="14">
    <source>
        <dbReference type="PROSITE" id="PS50237"/>
    </source>
</evidence>
<keyword evidence="5" id="KW-0808">Transferase</keyword>
<evidence type="ECO:0000313" key="16">
    <source>
        <dbReference type="Proteomes" id="UP000051574"/>
    </source>
</evidence>
<gene>
    <name evidence="15" type="ORF">AMK59_6682</name>
</gene>
<dbReference type="FunFam" id="3.30.2160.10:FF:000002">
    <property type="entry name" value="Putative Ubiquitin-protein ligase E3C"/>
    <property type="match status" value="1"/>
</dbReference>
<dbReference type="AlphaFoldDB" id="A0A0T6AT84"/>
<dbReference type="PANTHER" id="PTHR45700">
    <property type="entry name" value="UBIQUITIN-PROTEIN LIGASE E3C"/>
    <property type="match status" value="1"/>
</dbReference>
<dbReference type="Gene3D" id="3.90.1750.10">
    <property type="entry name" value="Hect, E3 ligase catalytic domains"/>
    <property type="match status" value="1"/>
</dbReference>
<dbReference type="InterPro" id="IPR035983">
    <property type="entry name" value="Hect_E3_ubiquitin_ligase"/>
</dbReference>
<name>A0A0T6AT84_9SCAR</name>
<comment type="similarity">
    <text evidence="8">Belongs to the UBE3C family.</text>
</comment>
<evidence type="ECO:0000256" key="2">
    <source>
        <dbReference type="ARBA" id="ARBA00004906"/>
    </source>
</evidence>
<comment type="subunit">
    <text evidence="9">Interacts with 26S proteasomes. Interacts (via the HECT domain) with UBE2D1 and, less efficiently, with UBE2L3.</text>
</comment>
<sequence length="962" mass="111883">MAFKMSYSFEGNYRPKPEQNLSGASKKQTRDVLIKRAHEERQKRQAERMRLQSALTLQSYIRSYLTRKYKKQEERLLFDQGDFQNVASQLGKFLFFYETKIDRERFIHIGCTLISKKEYILLKMKTDVSINWLIKRFLVICLENFENSNIGNTAISCFGEFMQVNNFGYINNKGYFRYLRHYLDDSSVDIDIILKLLIRSFEYYNSLGSAKENVLSEFCNNFLQPHITPKIKNVVIPQLCLLNFPYNDLILYLNSISNKYGTDTNSLLYCVLALEPHNYEQTKYTILVLSQDSNNLHHMASSIIDLSVDSDTEDMEVSDEHVSLQDYLLLLNNPDRVKKILHYFDEHVDDEEILDALTNFCHNLLLVYKDSIRKFMLVYMLALRGTFLNKLWVAIKKEESNIFSTNRGILCPWQRIHTLISVFCNMFTFYTQTLTDSESTDTSGTFTSNELCSMSELLKNVALNLIDLAFPMCRYNSISSSPELILLYYSCLNAVKMLYMLDLRKKFCKIDFWTKKKIYIAQDARTITMLQRNYLSHSVRPFYGVVPENNDEHLSPLSTIEQRSLAVLQQLPFLIEFNTRVLLLRHLCYTSISEDERLRHDFIADNTITVRRTHLYEDAFEKLSHRNESDMRRRLRIQFINNVGLEEAGIDGGGLFKEFINEVLKTAFDPNRGFFLLTADNCLYPNPNVQLIMDNFSDHYYFIGRLLGKALFESILVDLPLAEFFLAKLLIDRASAHYLKSLDPVLYRNLLYLRDYNGDVQDLGLDFTLVINDLGETRVVELKPNGSNIPVTNDNRLEYIHRLADLKLNAQIKRQCAAFREGLNSVVPILWLKLFNHNELQVIICGDMEEINIEDMKSNTVYEGEFNGAHPTIILFWKIVEKFTDSQKKQLLKFVTSCSRPPLLGFKELNPSFCIQSSGSEDRMPTASTCLNLLKIPVIREEELLRNKLISAIEQQAGFELS</sequence>
<proteinExistence type="inferred from homology"/>
<evidence type="ECO:0000256" key="7">
    <source>
        <dbReference type="ARBA" id="ARBA00022843"/>
    </source>
</evidence>
<keyword evidence="4" id="KW-1017">Isopeptide bond</keyword>
<feature type="active site" description="Glycyl thioester intermediate" evidence="13">
    <location>
        <position position="930"/>
    </location>
</feature>
<dbReference type="PROSITE" id="PS50237">
    <property type="entry name" value="HECT"/>
    <property type="match status" value="1"/>
</dbReference>
<comment type="caution">
    <text evidence="15">The sequence shown here is derived from an EMBL/GenBank/DDBJ whole genome shotgun (WGS) entry which is preliminary data.</text>
</comment>
<dbReference type="FunFam" id="3.30.2410.10:FF:000011">
    <property type="entry name" value="Putative Ubiquitin-protein ligase E3C"/>
    <property type="match status" value="1"/>
</dbReference>
<dbReference type="GO" id="GO:0061630">
    <property type="term" value="F:ubiquitin protein ligase activity"/>
    <property type="evidence" value="ECO:0007669"/>
    <property type="project" value="UniProtKB-EC"/>
</dbReference>
<dbReference type="GO" id="GO:0000209">
    <property type="term" value="P:protein polyubiquitination"/>
    <property type="evidence" value="ECO:0007669"/>
    <property type="project" value="InterPro"/>
</dbReference>
<reference evidence="15 16" key="1">
    <citation type="submission" date="2015-09" db="EMBL/GenBank/DDBJ databases">
        <title>Draft genome of the scarab beetle Oryctes borbonicus.</title>
        <authorList>
            <person name="Meyer J.M."/>
            <person name="Markov G.V."/>
            <person name="Baskaran P."/>
            <person name="Herrmann M."/>
            <person name="Sommer R.J."/>
            <person name="Roedelsperger C."/>
        </authorList>
    </citation>
    <scope>NUCLEOTIDE SEQUENCE [LARGE SCALE GENOMIC DNA]</scope>
    <source>
        <strain evidence="15">OB123</strain>
        <tissue evidence="15">Whole animal</tissue>
    </source>
</reference>
<keyword evidence="16" id="KW-1185">Reference proteome</keyword>
<accession>A0A0T6AT84</accession>
<evidence type="ECO:0000313" key="15">
    <source>
        <dbReference type="EMBL" id="KRT78249.1"/>
    </source>
</evidence>
<dbReference type="InterPro" id="IPR000569">
    <property type="entry name" value="HECT_dom"/>
</dbReference>